<name>A0A0B4XG95_9GAMM</name>
<dbReference type="InterPro" id="IPR037404">
    <property type="entry name" value="IlvY_PBP2"/>
</dbReference>
<dbReference type="KEGG" id="apac:S7S_03460"/>
<dbReference type="SUPFAM" id="SSF53850">
    <property type="entry name" value="Periplasmic binding protein-like II"/>
    <property type="match status" value="1"/>
</dbReference>
<accession>A0A0B4XG95</accession>
<protein>
    <submittedName>
        <fullName evidence="6">DNA-binding transcriptional regulator IlvY</fullName>
    </submittedName>
</protein>
<evidence type="ECO:0000256" key="4">
    <source>
        <dbReference type="ARBA" id="ARBA00023163"/>
    </source>
</evidence>
<dbReference type="EMBL" id="CP004387">
    <property type="protein sequence ID" value="AJD47114.1"/>
    <property type="molecule type" value="Genomic_DNA"/>
</dbReference>
<dbReference type="Proteomes" id="UP000006764">
    <property type="component" value="Chromosome"/>
</dbReference>
<sequence>MDTRPLQLFLTLADTLHFGRTSRLCHVSPSALSRSIRQLETELDVTLFYRDNRRVSLTREGERFRDYARQALADWQAVRLALQDEQRILQGELSLYCSVTASYSFLHDMLSSFRHNYPRIEIKLHTGDPARAVDRVLNGTEDIAIGARPNQLPADVAFLPITRSALLFIAPASQPQLAERLQGPADGQAWEEVPMILSEEGLARERTDEWFRAHGIRPQIYAQVSGNEAIVSMVSLGFGVGVVPQIVLDNSPLATRIRVLDVQPVLEAYEVGIFALTKRLSEPLIDAFWHQRELGRHMP</sequence>
<keyword evidence="7" id="KW-1185">Reference proteome</keyword>
<dbReference type="InterPro" id="IPR005119">
    <property type="entry name" value="LysR_subst-bd"/>
</dbReference>
<evidence type="ECO:0000313" key="6">
    <source>
        <dbReference type="EMBL" id="AJD47114.1"/>
    </source>
</evidence>
<evidence type="ECO:0000256" key="3">
    <source>
        <dbReference type="ARBA" id="ARBA00023125"/>
    </source>
</evidence>
<dbReference type="PANTHER" id="PTHR30126:SF81">
    <property type="entry name" value="HTH-TYPE TRANSCRIPTIONAL REGULATOR ILVY"/>
    <property type="match status" value="1"/>
</dbReference>
<dbReference type="RefSeq" id="WP_008740426.1">
    <property type="nucleotide sequence ID" value="NZ_CP004387.1"/>
</dbReference>
<feature type="domain" description="HTH lysR-type" evidence="5">
    <location>
        <begin position="1"/>
        <end position="58"/>
    </location>
</feature>
<evidence type="ECO:0000256" key="2">
    <source>
        <dbReference type="ARBA" id="ARBA00023015"/>
    </source>
</evidence>
<dbReference type="InterPro" id="IPR036388">
    <property type="entry name" value="WH-like_DNA-bd_sf"/>
</dbReference>
<dbReference type="Pfam" id="PF00126">
    <property type="entry name" value="HTH_1"/>
    <property type="match status" value="1"/>
</dbReference>
<keyword evidence="3 6" id="KW-0238">DNA-binding</keyword>
<dbReference type="InterPro" id="IPR036390">
    <property type="entry name" value="WH_DNA-bd_sf"/>
</dbReference>
<dbReference type="OrthoDB" id="9803735at2"/>
<dbReference type="SUPFAM" id="SSF46785">
    <property type="entry name" value="Winged helix' DNA-binding domain"/>
    <property type="match status" value="1"/>
</dbReference>
<organism evidence="6 7">
    <name type="scientific">Isoalcanivorax pacificus W11-5</name>
    <dbReference type="NCBI Taxonomy" id="391936"/>
    <lineage>
        <taxon>Bacteria</taxon>
        <taxon>Pseudomonadati</taxon>
        <taxon>Pseudomonadota</taxon>
        <taxon>Gammaproteobacteria</taxon>
        <taxon>Oceanospirillales</taxon>
        <taxon>Alcanivoracaceae</taxon>
        <taxon>Isoalcanivorax</taxon>
    </lineage>
</organism>
<proteinExistence type="inferred from homology"/>
<gene>
    <name evidence="6" type="ORF">S7S_03460</name>
</gene>
<dbReference type="GO" id="GO:0003700">
    <property type="term" value="F:DNA-binding transcription factor activity"/>
    <property type="evidence" value="ECO:0007669"/>
    <property type="project" value="InterPro"/>
</dbReference>
<dbReference type="Gene3D" id="1.10.10.10">
    <property type="entry name" value="Winged helix-like DNA-binding domain superfamily/Winged helix DNA-binding domain"/>
    <property type="match status" value="1"/>
</dbReference>
<dbReference type="HOGENOM" id="CLU_039613_6_1_6"/>
<dbReference type="STRING" id="391936.S7S_03460"/>
<dbReference type="CDD" id="cd08430">
    <property type="entry name" value="PBP2_IlvY"/>
    <property type="match status" value="1"/>
</dbReference>
<dbReference type="PANTHER" id="PTHR30126">
    <property type="entry name" value="HTH-TYPE TRANSCRIPTIONAL REGULATOR"/>
    <property type="match status" value="1"/>
</dbReference>
<evidence type="ECO:0000313" key="7">
    <source>
        <dbReference type="Proteomes" id="UP000006764"/>
    </source>
</evidence>
<dbReference type="NCBIfam" id="NF008722">
    <property type="entry name" value="PRK11716.1"/>
    <property type="match status" value="1"/>
</dbReference>
<evidence type="ECO:0000256" key="1">
    <source>
        <dbReference type="ARBA" id="ARBA00009437"/>
    </source>
</evidence>
<keyword evidence="4" id="KW-0804">Transcription</keyword>
<comment type="similarity">
    <text evidence="1">Belongs to the LysR transcriptional regulatory family.</text>
</comment>
<dbReference type="InterPro" id="IPR000847">
    <property type="entry name" value="LysR_HTH_N"/>
</dbReference>
<keyword evidence="2" id="KW-0805">Transcription regulation</keyword>
<dbReference type="Pfam" id="PF03466">
    <property type="entry name" value="LysR_substrate"/>
    <property type="match status" value="1"/>
</dbReference>
<dbReference type="PROSITE" id="PS50931">
    <property type="entry name" value="HTH_LYSR"/>
    <property type="match status" value="1"/>
</dbReference>
<reference evidence="6 7" key="1">
    <citation type="journal article" date="2012" name="J. Bacteriol.">
        <title>Genome sequence of an alkane-degrading bacterium, Alcanivorax pacificus type strain W11-5, isolated from deep sea sediment.</title>
        <authorList>
            <person name="Lai Q."/>
            <person name="Shao Z."/>
        </authorList>
    </citation>
    <scope>NUCLEOTIDE SEQUENCE [LARGE SCALE GENOMIC DNA]</scope>
    <source>
        <strain evidence="6 7">W11-5</strain>
    </source>
</reference>
<dbReference type="FunFam" id="1.10.10.10:FF:000001">
    <property type="entry name" value="LysR family transcriptional regulator"/>
    <property type="match status" value="1"/>
</dbReference>
<dbReference type="Gene3D" id="3.40.190.290">
    <property type="match status" value="1"/>
</dbReference>
<dbReference type="AlphaFoldDB" id="A0A0B4XG95"/>
<dbReference type="GO" id="GO:0000976">
    <property type="term" value="F:transcription cis-regulatory region binding"/>
    <property type="evidence" value="ECO:0007669"/>
    <property type="project" value="TreeGrafter"/>
</dbReference>
<evidence type="ECO:0000259" key="5">
    <source>
        <dbReference type="PROSITE" id="PS50931"/>
    </source>
</evidence>